<dbReference type="Proteomes" id="UP001240150">
    <property type="component" value="Chromosome"/>
</dbReference>
<dbReference type="Pfam" id="PF04860">
    <property type="entry name" value="Phage_portal"/>
    <property type="match status" value="1"/>
</dbReference>
<gene>
    <name evidence="2" type="ORF">ACTOB_001386</name>
</gene>
<keyword evidence="3" id="KW-1185">Reference proteome</keyword>
<feature type="compositionally biased region" description="Low complexity" evidence="1">
    <location>
        <begin position="381"/>
        <end position="395"/>
    </location>
</feature>
<accession>A0ABY8WKA1</accession>
<organism evidence="2 3">
    <name type="scientific">Actinoplanes oblitus</name>
    <dbReference type="NCBI Taxonomy" id="3040509"/>
    <lineage>
        <taxon>Bacteria</taxon>
        <taxon>Bacillati</taxon>
        <taxon>Actinomycetota</taxon>
        <taxon>Actinomycetes</taxon>
        <taxon>Micromonosporales</taxon>
        <taxon>Micromonosporaceae</taxon>
        <taxon>Actinoplanes</taxon>
    </lineage>
</organism>
<dbReference type="InterPro" id="IPR006944">
    <property type="entry name" value="Phage/GTA_portal"/>
</dbReference>
<feature type="region of interest" description="Disordered" evidence="1">
    <location>
        <begin position="357"/>
        <end position="395"/>
    </location>
</feature>
<name>A0ABY8WKA1_9ACTN</name>
<dbReference type="RefSeq" id="WP_284919226.1">
    <property type="nucleotide sequence ID" value="NZ_CP126980.1"/>
</dbReference>
<sequence length="395" mass="42814">MSVWTRMAGWFGFGQRAAQLDPLATALQARYLGFGGTPVSPESAARKVAVGATIRLITNTGRTMPAHAYRGEGGQTRQLDTPAILRDPDGTGRGLGDWVAQALWSLAARGNLMVHVLTLDSYGRPETVEVLNPDLVAPEVDGDGKLWWRPANGPRIPGDRVDHTRLFPVPGVVLGLSPIEEHAATIGVGIAAEKFGGDFYDAGGHPTALLKSPAPLTQPQADSVKSKFRIAASSREPVLLPDGITYEQIQVKPNESQFLDAQGYSSAECARIFGPGFAETLGYETGGTYTYANAVDADVKLLKYSLDPYLAPIEQVLTRLLPRGQYVKLNRDSLLRMNPLDRHRVYEIRSRIGMDTPNDQLALEDRPPVPWGDKPYVVAKQQTSSGSESQTGAEK</sequence>
<evidence type="ECO:0000256" key="1">
    <source>
        <dbReference type="SAM" id="MobiDB-lite"/>
    </source>
</evidence>
<protein>
    <submittedName>
        <fullName evidence="2">Phage portal protein</fullName>
    </submittedName>
</protein>
<reference evidence="2 3" key="1">
    <citation type="submission" date="2023-06" db="EMBL/GenBank/DDBJ databases">
        <authorList>
            <person name="Yushchuk O."/>
            <person name="Binda E."/>
            <person name="Ruckert-Reed C."/>
            <person name="Fedorenko V."/>
            <person name="Kalinowski J."/>
            <person name="Marinelli F."/>
        </authorList>
    </citation>
    <scope>NUCLEOTIDE SEQUENCE [LARGE SCALE GENOMIC DNA]</scope>
    <source>
        <strain evidence="2 3">NRRL 3884</strain>
    </source>
</reference>
<dbReference type="EMBL" id="CP126980">
    <property type="protein sequence ID" value="WIM97832.1"/>
    <property type="molecule type" value="Genomic_DNA"/>
</dbReference>
<evidence type="ECO:0000313" key="3">
    <source>
        <dbReference type="Proteomes" id="UP001240150"/>
    </source>
</evidence>
<evidence type="ECO:0000313" key="2">
    <source>
        <dbReference type="EMBL" id="WIM97832.1"/>
    </source>
</evidence>
<proteinExistence type="predicted"/>